<accession>A0AAJ7RXI0</accession>
<protein>
    <submittedName>
        <fullName evidence="2">Uncharacterized protein LOC113463924</fullName>
    </submittedName>
</protein>
<name>A0AAJ7RXI0_9HYME</name>
<organism evidence="1 2">
    <name type="scientific">Ceratina calcarata</name>
    <dbReference type="NCBI Taxonomy" id="156304"/>
    <lineage>
        <taxon>Eukaryota</taxon>
        <taxon>Metazoa</taxon>
        <taxon>Ecdysozoa</taxon>
        <taxon>Arthropoda</taxon>
        <taxon>Hexapoda</taxon>
        <taxon>Insecta</taxon>
        <taxon>Pterygota</taxon>
        <taxon>Neoptera</taxon>
        <taxon>Endopterygota</taxon>
        <taxon>Hymenoptera</taxon>
        <taxon>Apocrita</taxon>
        <taxon>Aculeata</taxon>
        <taxon>Apoidea</taxon>
        <taxon>Anthophila</taxon>
        <taxon>Apidae</taxon>
        <taxon>Ceratina</taxon>
        <taxon>Zadontomerus</taxon>
    </lineage>
</organism>
<dbReference type="GeneID" id="113463924"/>
<evidence type="ECO:0000313" key="1">
    <source>
        <dbReference type="Proteomes" id="UP000694925"/>
    </source>
</evidence>
<proteinExistence type="predicted"/>
<keyword evidence="1" id="KW-1185">Reference proteome</keyword>
<dbReference type="Proteomes" id="UP000694925">
    <property type="component" value="Unplaced"/>
</dbReference>
<gene>
    <name evidence="2" type="primary">LOC113463924</name>
</gene>
<feature type="non-terminal residue" evidence="2">
    <location>
        <position position="162"/>
    </location>
</feature>
<evidence type="ECO:0000313" key="2">
    <source>
        <dbReference type="RefSeq" id="XP_026666955.1"/>
    </source>
</evidence>
<dbReference type="RefSeq" id="XP_026666955.1">
    <property type="nucleotide sequence ID" value="XM_026811154.1"/>
</dbReference>
<sequence>MLYSLLAVYSILKPPRYGNCTVDETSLPNRLITISDLKEIYNEKKQSKLISLKIKLDDLIENDEWEFSDVAEHDYSQAGVIDCVIYYVTGYLVKQILKRTKCNKCRESLLIHQNEYWIAEQELVSLKSKFNLIHCNIHFFKMIQYLENIQGVNLQVGNILRT</sequence>
<dbReference type="AlphaFoldDB" id="A0AAJ7RXI0"/>
<dbReference type="KEGG" id="ccal:113463924"/>
<reference evidence="2" key="1">
    <citation type="submission" date="2025-08" db="UniProtKB">
        <authorList>
            <consortium name="RefSeq"/>
        </authorList>
    </citation>
    <scope>IDENTIFICATION</scope>
    <source>
        <tissue evidence="2">Whole body</tissue>
    </source>
</reference>